<dbReference type="OrthoDB" id="18786at2759"/>
<name>A0A022VP53_TRIRU</name>
<feature type="domain" description="Conserved oligomeric Golgi complex subunit 5 helical" evidence="7">
    <location>
        <begin position="194"/>
        <end position="434"/>
    </location>
</feature>
<dbReference type="GO" id="GO:0000139">
    <property type="term" value="C:Golgi membrane"/>
    <property type="evidence" value="ECO:0007669"/>
    <property type="project" value="UniProtKB-SubCell"/>
</dbReference>
<dbReference type="Proteomes" id="UP000023758">
    <property type="component" value="Unassembled WGS sequence"/>
</dbReference>
<dbReference type="InterPro" id="IPR019465">
    <property type="entry name" value="Cog5"/>
</dbReference>
<feature type="compositionally biased region" description="Low complexity" evidence="5">
    <location>
        <begin position="354"/>
        <end position="366"/>
    </location>
</feature>
<dbReference type="PANTHER" id="PTHR13228:SF3">
    <property type="entry name" value="CONSERVED OLIGOMERIC GOLGI COMPLEX SUBUNIT 5"/>
    <property type="match status" value="1"/>
</dbReference>
<gene>
    <name evidence="8" type="ORF">H103_08377</name>
</gene>
<proteinExistence type="predicted"/>
<evidence type="ECO:0000256" key="1">
    <source>
        <dbReference type="ARBA" id="ARBA00004395"/>
    </source>
</evidence>
<dbReference type="PANTHER" id="PTHR13228">
    <property type="entry name" value="CONSERVED OLIGOMERIC GOLGI COMPLEX COMPONENT 5"/>
    <property type="match status" value="1"/>
</dbReference>
<feature type="region of interest" description="Disordered" evidence="5">
    <location>
        <begin position="439"/>
        <end position="461"/>
    </location>
</feature>
<dbReference type="GO" id="GO:0017119">
    <property type="term" value="C:Golgi transport complex"/>
    <property type="evidence" value="ECO:0007669"/>
    <property type="project" value="InterPro"/>
</dbReference>
<keyword evidence="4" id="KW-0472">Membrane</keyword>
<evidence type="ECO:0000313" key="8">
    <source>
        <dbReference type="EMBL" id="EZF47860.1"/>
    </source>
</evidence>
<dbReference type="InterPro" id="IPR049176">
    <property type="entry name" value="COG5_N"/>
</dbReference>
<evidence type="ECO:0000256" key="2">
    <source>
        <dbReference type="ARBA" id="ARBA00020974"/>
    </source>
</evidence>
<evidence type="ECO:0000259" key="6">
    <source>
        <dbReference type="Pfam" id="PF10392"/>
    </source>
</evidence>
<evidence type="ECO:0000256" key="5">
    <source>
        <dbReference type="SAM" id="MobiDB-lite"/>
    </source>
</evidence>
<dbReference type="Pfam" id="PF20649">
    <property type="entry name" value="COG5_C"/>
    <property type="match status" value="1"/>
</dbReference>
<evidence type="ECO:0000256" key="3">
    <source>
        <dbReference type="ARBA" id="ARBA00023034"/>
    </source>
</evidence>
<dbReference type="Pfam" id="PF10392">
    <property type="entry name" value="COG5_N"/>
    <property type="match status" value="1"/>
</dbReference>
<dbReference type="AlphaFoldDB" id="A0A022VP53"/>
<reference evidence="8" key="1">
    <citation type="submission" date="2014-02" db="EMBL/GenBank/DDBJ databases">
        <title>The Genome Sequence of Trichophyton rubrum (morphotype fischeri) CBS 288.86.</title>
        <authorList>
            <consortium name="The Broad Institute Genomics Platform"/>
            <person name="Cuomo C.A."/>
            <person name="White T.C."/>
            <person name="Graser Y."/>
            <person name="Martinez-Rossi N."/>
            <person name="Heitman J."/>
            <person name="Young S.K."/>
            <person name="Zeng Q."/>
            <person name="Gargeya S."/>
            <person name="Abouelleil A."/>
            <person name="Alvarado L."/>
            <person name="Chapman S.B."/>
            <person name="Gainer-Dewar J."/>
            <person name="Goldberg J."/>
            <person name="Griggs A."/>
            <person name="Gujja S."/>
            <person name="Hansen M."/>
            <person name="Howarth C."/>
            <person name="Imamovic A."/>
            <person name="Larimer J."/>
            <person name="Martinez D."/>
            <person name="Murphy C."/>
            <person name="Pearson M.D."/>
            <person name="Persinoti G."/>
            <person name="Poon T."/>
            <person name="Priest M."/>
            <person name="Roberts A.D."/>
            <person name="Saif S."/>
            <person name="Shea T.D."/>
            <person name="Sykes S.N."/>
            <person name="Wortman J."/>
            <person name="Nusbaum C."/>
            <person name="Birren B."/>
        </authorList>
    </citation>
    <scope>NUCLEOTIDE SEQUENCE [LARGE SCALE GENOMIC DNA]</scope>
    <source>
        <strain evidence="8">CBS 288.86</strain>
    </source>
</reference>
<dbReference type="GO" id="GO:0006891">
    <property type="term" value="P:intra-Golgi vesicle-mediated transport"/>
    <property type="evidence" value="ECO:0007669"/>
    <property type="project" value="InterPro"/>
</dbReference>
<evidence type="ECO:0000259" key="7">
    <source>
        <dbReference type="Pfam" id="PF20649"/>
    </source>
</evidence>
<comment type="subcellular location">
    <subcellularLocation>
        <location evidence="1">Golgi apparatus membrane</location>
        <topology evidence="1">Peripheral membrane protein</topology>
    </subcellularLocation>
</comment>
<dbReference type="EMBL" id="KK207939">
    <property type="protein sequence ID" value="EZF47860.1"/>
    <property type="molecule type" value="Genomic_DNA"/>
</dbReference>
<feature type="region of interest" description="Disordered" evidence="5">
    <location>
        <begin position="346"/>
        <end position="370"/>
    </location>
</feature>
<feature type="domain" description="Conserved oligomeric Golgi complex subunit 5 N-terminal" evidence="6">
    <location>
        <begin position="11"/>
        <end position="143"/>
    </location>
</feature>
<accession>A0A022VP53</accession>
<evidence type="ECO:0000256" key="4">
    <source>
        <dbReference type="ARBA" id="ARBA00023136"/>
    </source>
</evidence>
<protein>
    <recommendedName>
        <fullName evidence="2">Conserved oligomeric Golgi complex subunit 5</fullName>
    </recommendedName>
</protein>
<sequence>MTSSPSYVDYETFLDPSFSPTSFAQTLVATTNNPSDTPLDLSTPLSRVLFDIQEVDSHIHTFTTKSALPLLRYTTDTTASGQRVLLALEAQVLALTEGYQRLEKDVVRRWEGADEVRGAAERSWATVKLARAVSRCLMLGRQLEGQLVEISGRDREDHRALVRASQTLLMLRRMFADNSNGGDDGEDEGYGAALERVKVVRTLKAELVNPAENSVKARAQQIVSRFSLPTDEQGVVLPPGAGGTGSTYAQQEESRARLISAMTALYLLSPTTTQTISAANFQPELLLVTLKSFIHSSLTASLQALLRGLSQLPSLERALLEVSNRCQTVVVLERILQGARQPVHPFYNRAANDPSSSSSSTLPTSTSDKKEKHVKNNLLYPLLQYLDTTSLPSYFWRCLASALSPRVGELLNRGGAAARALRGNRERLRDEIRQCVLRGSSAGSASRGSDRDREQEADGGGLVVGNWEREAAVMVGAVLGNR</sequence>
<dbReference type="HOGENOM" id="CLU_030042_0_0_1"/>
<dbReference type="InterPro" id="IPR048485">
    <property type="entry name" value="COG5_helical"/>
</dbReference>
<organism evidence="8">
    <name type="scientific">Trichophyton rubrum CBS 288.86</name>
    <dbReference type="NCBI Taxonomy" id="1215330"/>
    <lineage>
        <taxon>Eukaryota</taxon>
        <taxon>Fungi</taxon>
        <taxon>Dikarya</taxon>
        <taxon>Ascomycota</taxon>
        <taxon>Pezizomycotina</taxon>
        <taxon>Eurotiomycetes</taxon>
        <taxon>Eurotiomycetidae</taxon>
        <taxon>Onygenales</taxon>
        <taxon>Arthrodermataceae</taxon>
        <taxon>Trichophyton</taxon>
    </lineage>
</organism>
<keyword evidence="3" id="KW-0333">Golgi apparatus</keyword>